<name>A0A9D6UK86_UNCSA</name>
<gene>
    <name evidence="3" type="ORF">HZB08_02685</name>
</gene>
<dbReference type="Proteomes" id="UP000808761">
    <property type="component" value="Unassembled WGS sequence"/>
</dbReference>
<dbReference type="InterPro" id="IPR031621">
    <property type="entry name" value="HisKA_7TM"/>
</dbReference>
<feature type="transmembrane region" description="Helical" evidence="1">
    <location>
        <begin position="170"/>
        <end position="187"/>
    </location>
</feature>
<keyword evidence="1" id="KW-0812">Transmembrane</keyword>
<evidence type="ECO:0000313" key="4">
    <source>
        <dbReference type="Proteomes" id="UP000808761"/>
    </source>
</evidence>
<keyword evidence="1" id="KW-0472">Membrane</keyword>
<dbReference type="Pfam" id="PF00989">
    <property type="entry name" value="PAS"/>
    <property type="match status" value="1"/>
</dbReference>
<dbReference type="GO" id="GO:0006355">
    <property type="term" value="P:regulation of DNA-templated transcription"/>
    <property type="evidence" value="ECO:0007669"/>
    <property type="project" value="InterPro"/>
</dbReference>
<dbReference type="NCBIfam" id="TIGR00229">
    <property type="entry name" value="sensory_box"/>
    <property type="match status" value="1"/>
</dbReference>
<feature type="transmembrane region" description="Helical" evidence="1">
    <location>
        <begin position="137"/>
        <end position="158"/>
    </location>
</feature>
<dbReference type="AlphaFoldDB" id="A0A9D6UK86"/>
<reference evidence="3" key="1">
    <citation type="submission" date="2020-07" db="EMBL/GenBank/DDBJ databases">
        <title>Huge and variable diversity of episymbiotic CPR bacteria and DPANN archaea in groundwater ecosystems.</title>
        <authorList>
            <person name="He C.Y."/>
            <person name="Keren R."/>
            <person name="Whittaker M."/>
            <person name="Farag I.F."/>
            <person name="Doudna J."/>
            <person name="Cate J.H.D."/>
            <person name="Banfield J.F."/>
        </authorList>
    </citation>
    <scope>NUCLEOTIDE SEQUENCE</scope>
    <source>
        <strain evidence="3">NC_groundwater_1860_Pr3_B-0.1um_51_7</strain>
    </source>
</reference>
<dbReference type="InterPro" id="IPR000014">
    <property type="entry name" value="PAS"/>
</dbReference>
<dbReference type="Gene3D" id="3.30.450.20">
    <property type="entry name" value="PAS domain"/>
    <property type="match status" value="1"/>
</dbReference>
<evidence type="ECO:0000256" key="1">
    <source>
        <dbReference type="SAM" id="Phobius"/>
    </source>
</evidence>
<dbReference type="Pfam" id="PF16927">
    <property type="entry name" value="HisKA_7TM"/>
    <property type="match status" value="1"/>
</dbReference>
<feature type="transmembrane region" description="Helical" evidence="1">
    <location>
        <begin position="64"/>
        <end position="87"/>
    </location>
</feature>
<dbReference type="InterPro" id="IPR013767">
    <property type="entry name" value="PAS_fold"/>
</dbReference>
<feature type="domain" description="PAS" evidence="2">
    <location>
        <begin position="227"/>
        <end position="274"/>
    </location>
</feature>
<feature type="transmembrane region" description="Helical" evidence="1">
    <location>
        <begin position="99"/>
        <end position="117"/>
    </location>
</feature>
<dbReference type="PROSITE" id="PS50112">
    <property type="entry name" value="PAS"/>
    <property type="match status" value="1"/>
</dbReference>
<keyword evidence="1" id="KW-1133">Transmembrane helix</keyword>
<evidence type="ECO:0000259" key="2">
    <source>
        <dbReference type="PROSITE" id="PS50112"/>
    </source>
</evidence>
<dbReference type="InterPro" id="IPR035965">
    <property type="entry name" value="PAS-like_dom_sf"/>
</dbReference>
<feature type="transmembrane region" description="Helical" evidence="1">
    <location>
        <begin position="6"/>
        <end position="28"/>
    </location>
</feature>
<dbReference type="CDD" id="cd00130">
    <property type="entry name" value="PAS"/>
    <property type="match status" value="1"/>
</dbReference>
<evidence type="ECO:0000313" key="3">
    <source>
        <dbReference type="EMBL" id="MBI5078909.1"/>
    </source>
</evidence>
<comment type="caution">
    <text evidence="3">The sequence shown here is derived from an EMBL/GenBank/DDBJ whole genome shotgun (WGS) entry which is preliminary data.</text>
</comment>
<organism evidence="3 4">
    <name type="scientific">Candidatus Saganbacteria bacterium</name>
    <dbReference type="NCBI Taxonomy" id="2575572"/>
    <lineage>
        <taxon>Bacteria</taxon>
        <taxon>Bacillati</taxon>
        <taxon>Saganbacteria</taxon>
    </lineage>
</organism>
<feature type="transmembrane region" description="Helical" evidence="1">
    <location>
        <begin position="199"/>
        <end position="218"/>
    </location>
</feature>
<feature type="transmembrane region" description="Helical" evidence="1">
    <location>
        <begin position="35"/>
        <end position="58"/>
    </location>
</feature>
<proteinExistence type="predicted"/>
<protein>
    <submittedName>
        <fullName evidence="3">PAS domain-containing protein</fullName>
    </submittedName>
</protein>
<sequence length="437" mass="49737">MTPFIFFYGASVFLAGVVCLILGMYVLAESRNPLNVLYFLLTVALFGVGVFEALLRVSPSVSAAYVWGILATFAWLLVFSFFLHFSLVFSGVKFRNAPLIYFLSEIMFLYYVFAPYYVSGIERKPFGYSYFVEGSDISYVLFYLIYMGAGLYFIWRVYRGGKEFYRRKQAQLILFASLIPLAAGTVFDELLFFLKRPTLPIALHAIALTIGIMGYAILRYSPVSAVTKEQIAEAAAAMLVEPLFLTDEKGIINYANLAAEDLTGFRTDELLGENIEMVVLGKGEKISGIKKKDKSFAVVDLKVFPITGERGFIYLARDLSPILRSRKIIHKMTSELNQLIRRERATIRFLFEFSELNEPKKVEELWGRVCLEGIEVQTTLQPVYVLVKEYAELFGETRKARDELAEKTAEIDTLNKLMAGREEILIKLEKEYEELSK</sequence>
<accession>A0A9D6UK86</accession>
<dbReference type="SUPFAM" id="SSF55785">
    <property type="entry name" value="PYP-like sensor domain (PAS domain)"/>
    <property type="match status" value="1"/>
</dbReference>
<dbReference type="EMBL" id="JACRKR010000131">
    <property type="protein sequence ID" value="MBI5078909.1"/>
    <property type="molecule type" value="Genomic_DNA"/>
</dbReference>